<keyword evidence="1" id="KW-0472">Membrane</keyword>
<gene>
    <name evidence="2" type="ORF">AAK873_06585</name>
</gene>
<dbReference type="EMBL" id="JBCLPP010000014">
    <property type="protein sequence ID" value="MEY8245284.1"/>
    <property type="molecule type" value="Genomic_DNA"/>
</dbReference>
<dbReference type="RefSeq" id="WP_369863372.1">
    <property type="nucleotide sequence ID" value="NZ_JBCLPP010000014.1"/>
</dbReference>
<feature type="transmembrane region" description="Helical" evidence="1">
    <location>
        <begin position="185"/>
        <end position="208"/>
    </location>
</feature>
<feature type="transmembrane region" description="Helical" evidence="1">
    <location>
        <begin position="6"/>
        <end position="30"/>
    </location>
</feature>
<reference evidence="2 3" key="1">
    <citation type="submission" date="2024-03" db="EMBL/GenBank/DDBJ databases">
        <title>Mouse gut bacterial collection (mGBC) of GemPharmatech.</title>
        <authorList>
            <person name="He Y."/>
            <person name="Dong L."/>
            <person name="Wu D."/>
            <person name="Gao X."/>
            <person name="Lin Z."/>
        </authorList>
    </citation>
    <scope>NUCLEOTIDE SEQUENCE [LARGE SCALE GENOMIC DNA]</scope>
    <source>
        <strain evidence="2 3">54-13</strain>
    </source>
</reference>
<evidence type="ECO:0000313" key="2">
    <source>
        <dbReference type="EMBL" id="MEY8245284.1"/>
    </source>
</evidence>
<sequence length="217" mass="24624">MILIDIIIQLVIFTLLAIAIALPLASIVCWCSRRHRKRNTILAMLSPFLFVYSFYFTCLIGGFACSSIFDTGCGMDGYYKADLPNGYRIESLASGSIREYFTGDISKDGNRAVEWVTKIKVLGDSIYGERYFVNEAPGSEYYFTIDTKTDNIKQYESIRVAEETNLVIVTGLTHLEAFYYKSWPWVIPLTILAFAVSSGLVFILWFIVNMISAKWKS</sequence>
<organism evidence="2 3">
    <name type="scientific">Heminiphilus faecis</name>
    <dbReference type="NCBI Taxonomy" id="2601703"/>
    <lineage>
        <taxon>Bacteria</taxon>
        <taxon>Pseudomonadati</taxon>
        <taxon>Bacteroidota</taxon>
        <taxon>Bacteroidia</taxon>
        <taxon>Bacteroidales</taxon>
        <taxon>Muribaculaceae</taxon>
        <taxon>Heminiphilus</taxon>
    </lineage>
</organism>
<feature type="transmembrane region" description="Helical" evidence="1">
    <location>
        <begin position="42"/>
        <end position="69"/>
    </location>
</feature>
<accession>A0ABV4CVB1</accession>
<name>A0ABV4CVB1_9BACT</name>
<comment type="caution">
    <text evidence="2">The sequence shown here is derived from an EMBL/GenBank/DDBJ whole genome shotgun (WGS) entry which is preliminary data.</text>
</comment>
<evidence type="ECO:0000313" key="3">
    <source>
        <dbReference type="Proteomes" id="UP001565200"/>
    </source>
</evidence>
<protein>
    <submittedName>
        <fullName evidence="2">Uncharacterized protein</fullName>
    </submittedName>
</protein>
<keyword evidence="1" id="KW-0812">Transmembrane</keyword>
<evidence type="ECO:0000256" key="1">
    <source>
        <dbReference type="SAM" id="Phobius"/>
    </source>
</evidence>
<keyword evidence="1" id="KW-1133">Transmembrane helix</keyword>
<proteinExistence type="predicted"/>
<keyword evidence="3" id="KW-1185">Reference proteome</keyword>
<dbReference type="Proteomes" id="UP001565200">
    <property type="component" value="Unassembled WGS sequence"/>
</dbReference>